<feature type="region of interest" description="Disordered" evidence="3">
    <location>
        <begin position="663"/>
        <end position="706"/>
    </location>
</feature>
<dbReference type="InterPro" id="IPR036426">
    <property type="entry name" value="Bulb-type_lectin_dom_sf"/>
</dbReference>
<dbReference type="Proteomes" id="UP000612055">
    <property type="component" value="Unassembled WGS sequence"/>
</dbReference>
<accession>A0A835YHG5</accession>
<feature type="domain" description="SRCR" evidence="5">
    <location>
        <begin position="701"/>
        <end position="803"/>
    </location>
</feature>
<evidence type="ECO:0000313" key="6">
    <source>
        <dbReference type="EMBL" id="KAG2501278.1"/>
    </source>
</evidence>
<dbReference type="InterPro" id="IPR036772">
    <property type="entry name" value="SRCR-like_dom_sf"/>
</dbReference>
<name>A0A835YHG5_9CHLO</name>
<organism evidence="6 7">
    <name type="scientific">Edaphochlamys debaryana</name>
    <dbReference type="NCBI Taxonomy" id="47281"/>
    <lineage>
        <taxon>Eukaryota</taxon>
        <taxon>Viridiplantae</taxon>
        <taxon>Chlorophyta</taxon>
        <taxon>core chlorophytes</taxon>
        <taxon>Chlorophyceae</taxon>
        <taxon>CS clade</taxon>
        <taxon>Chlamydomonadales</taxon>
        <taxon>Chlamydomonadales incertae sedis</taxon>
        <taxon>Edaphochlamys</taxon>
    </lineage>
</organism>
<dbReference type="PROSITE" id="PS50287">
    <property type="entry name" value="SRCR_2"/>
    <property type="match status" value="2"/>
</dbReference>
<evidence type="ECO:0000259" key="5">
    <source>
        <dbReference type="PROSITE" id="PS50287"/>
    </source>
</evidence>
<dbReference type="InterPro" id="IPR001190">
    <property type="entry name" value="SRCR"/>
</dbReference>
<dbReference type="PRINTS" id="PR00258">
    <property type="entry name" value="SPERACTRCPTR"/>
</dbReference>
<dbReference type="Gene3D" id="3.10.250.10">
    <property type="entry name" value="SRCR-like domain"/>
    <property type="match status" value="2"/>
</dbReference>
<dbReference type="AlphaFoldDB" id="A0A835YHG5"/>
<dbReference type="Pfam" id="PF00530">
    <property type="entry name" value="SRCR"/>
    <property type="match status" value="1"/>
</dbReference>
<dbReference type="PANTHER" id="PTHR48071">
    <property type="entry name" value="SRCR DOMAIN-CONTAINING PROTEIN"/>
    <property type="match status" value="1"/>
</dbReference>
<feature type="domain" description="SRCR" evidence="5">
    <location>
        <begin position="281"/>
        <end position="362"/>
    </location>
</feature>
<dbReference type="SMART" id="SM00202">
    <property type="entry name" value="SR"/>
    <property type="match status" value="1"/>
</dbReference>
<dbReference type="OrthoDB" id="422749at2759"/>
<evidence type="ECO:0000256" key="2">
    <source>
        <dbReference type="ARBA" id="ARBA00023157"/>
    </source>
</evidence>
<feature type="signal peptide" evidence="4">
    <location>
        <begin position="1"/>
        <end position="30"/>
    </location>
</feature>
<evidence type="ECO:0000256" key="1">
    <source>
        <dbReference type="ARBA" id="ARBA00022729"/>
    </source>
</evidence>
<keyword evidence="7" id="KW-1185">Reference proteome</keyword>
<dbReference type="Gene3D" id="2.90.10.10">
    <property type="entry name" value="Bulb-type lectin domain"/>
    <property type="match status" value="1"/>
</dbReference>
<evidence type="ECO:0000256" key="4">
    <source>
        <dbReference type="SAM" id="SignalP"/>
    </source>
</evidence>
<sequence>MQQPVLRWQAAAAGLVLLCAWLAAPSPAEASSTPGSGTGPITELFGLTSHVCSQEPPATCPPPAGEVRCGLYAGDNDQEDTGCNTLWSANRRYYLRLGADARLVLWRIHGDANGTASGGAGGNTTTSSGHEAIWASAKTRTGCRAAMVVTEDGTWVVYCGGTQLTNFENPPGLGPAGDLKPVSQRGGLLGPFLMRVRDDVPALKLCTEYGKFELLNGYHLSVWSTPAVEVKSVPLASFVSDLTPTFTDLVYGYLQYLKVTRPGLESPVRGFKFPEGTNFQICQQGFSEGAAQLACRTDGYYDGRPVPMGPGTSRPDPVTIPWRMNLLSNVSCPMESVSVANCTAVDAGSDDYCSAVAVITCSLDPPTLPHASAPRPEGTPTHHLLPNGLLPEVLYLDASHESCPGCGSLRRGSSSGPENSTSGAAASVGNWSDAAAWQRQQFLKLYGNCSLDTSADTGARGSVIFDGRNCHAVLESRLPNWQTSYRADGSEPFTAAIAYRLDEDDSANLQWQSQYLWTLAVPRTPFRSWGQALMRVPESDGGLLRWEFKGNATVDVFRLADTPPPRGEWVLDVWTRDPGGTAGSFFRGTVGGGLRRIKGWGAQVFAPLPDKGLVLGARRMLGSSALEAPLRGRVATFLLYNRSISEGEVTELFSHLAPRFGWQTTPDGGASSTPPPSPSGTTASPQPQLGQQHDAPRDGDLRLVGGPSEREGRLEVFYGGEYGQVCDDRFSEAAAAVACGQLGFNREGAAALCCAPHGEAVGARMLLDEVECVGNEMRLEQCRHSDWGVHDCARQEAVSVRCSGGGDAAAALEFVGCYEVYEAVQHEFFTNAIAFGTQTPQKV</sequence>
<keyword evidence="1 4" id="KW-0732">Signal</keyword>
<dbReference type="PANTHER" id="PTHR48071:SF18">
    <property type="entry name" value="DELETED IN MALIGNANT BRAIN TUMORS 1 PROTEIN-RELATED"/>
    <property type="match status" value="1"/>
</dbReference>
<dbReference type="GO" id="GO:0016020">
    <property type="term" value="C:membrane"/>
    <property type="evidence" value="ECO:0007669"/>
    <property type="project" value="InterPro"/>
</dbReference>
<feature type="chain" id="PRO_5032821804" description="SRCR domain-containing protein" evidence="4">
    <location>
        <begin position="31"/>
        <end position="843"/>
    </location>
</feature>
<feature type="compositionally biased region" description="Low complexity" evidence="3">
    <location>
        <begin position="679"/>
        <end position="688"/>
    </location>
</feature>
<protein>
    <recommendedName>
        <fullName evidence="5">SRCR domain-containing protein</fullName>
    </recommendedName>
</protein>
<gene>
    <name evidence="6" type="ORF">HYH03_001081</name>
</gene>
<dbReference type="FunFam" id="3.10.250.10:FF:000001">
    <property type="entry name" value="Lysyl oxidase 4 isoform X1"/>
    <property type="match status" value="1"/>
</dbReference>
<keyword evidence="2" id="KW-1015">Disulfide bond</keyword>
<proteinExistence type="predicted"/>
<evidence type="ECO:0000256" key="3">
    <source>
        <dbReference type="SAM" id="MobiDB-lite"/>
    </source>
</evidence>
<evidence type="ECO:0000313" key="7">
    <source>
        <dbReference type="Proteomes" id="UP000612055"/>
    </source>
</evidence>
<dbReference type="SUPFAM" id="SSF56487">
    <property type="entry name" value="SRCR-like"/>
    <property type="match status" value="1"/>
</dbReference>
<comment type="caution">
    <text evidence="6">The sequence shown here is derived from an EMBL/GenBank/DDBJ whole genome shotgun (WGS) entry which is preliminary data.</text>
</comment>
<dbReference type="EMBL" id="JAEHOE010000002">
    <property type="protein sequence ID" value="KAG2501278.1"/>
    <property type="molecule type" value="Genomic_DNA"/>
</dbReference>
<reference evidence="6" key="1">
    <citation type="journal article" date="2020" name="bioRxiv">
        <title>Comparative genomics of Chlamydomonas.</title>
        <authorList>
            <person name="Craig R.J."/>
            <person name="Hasan A.R."/>
            <person name="Ness R.W."/>
            <person name="Keightley P.D."/>
        </authorList>
    </citation>
    <scope>NUCLEOTIDE SEQUENCE</scope>
    <source>
        <strain evidence="6">CCAP 11/70</strain>
    </source>
</reference>